<dbReference type="EMBL" id="JBHLUD010000011">
    <property type="protein sequence ID" value="MFC0546088.1"/>
    <property type="molecule type" value="Genomic_DNA"/>
</dbReference>
<dbReference type="PANTHER" id="PTHR35807">
    <property type="entry name" value="TRANSCRIPTIONAL REGULATOR REDD-RELATED"/>
    <property type="match status" value="1"/>
</dbReference>
<keyword evidence="3" id="KW-0238">DNA-binding</keyword>
<dbReference type="Gene3D" id="3.40.50.300">
    <property type="entry name" value="P-loop containing nucleotide triphosphate hydrolases"/>
    <property type="match status" value="1"/>
</dbReference>
<comment type="similarity">
    <text evidence="1">Belongs to the AfsR/DnrI/RedD regulatory family.</text>
</comment>
<proteinExistence type="inferred from homology"/>
<dbReference type="SMART" id="SM01043">
    <property type="entry name" value="BTAD"/>
    <property type="match status" value="1"/>
</dbReference>
<dbReference type="RefSeq" id="WP_379794373.1">
    <property type="nucleotide sequence ID" value="NZ_JBHLUD010000011.1"/>
</dbReference>
<feature type="domain" description="OmpR/PhoB-type" evidence="5">
    <location>
        <begin position="20"/>
        <end position="95"/>
    </location>
</feature>
<dbReference type="Gene3D" id="1.10.10.10">
    <property type="entry name" value="Winged helix-like DNA-binding domain superfamily/Winged helix DNA-binding domain"/>
    <property type="match status" value="1"/>
</dbReference>
<evidence type="ECO:0000256" key="1">
    <source>
        <dbReference type="ARBA" id="ARBA00005820"/>
    </source>
</evidence>
<dbReference type="SMART" id="SM00862">
    <property type="entry name" value="Trans_reg_C"/>
    <property type="match status" value="1"/>
</dbReference>
<evidence type="ECO:0000313" key="7">
    <source>
        <dbReference type="EMBL" id="MFC0546088.1"/>
    </source>
</evidence>
<comment type="caution">
    <text evidence="7">The sequence shown here is derived from an EMBL/GenBank/DDBJ whole genome shotgun (WGS) entry which is preliminary data.</text>
</comment>
<feature type="domain" description="Bacterial transcriptional activator" evidence="6">
    <location>
        <begin position="102"/>
        <end position="247"/>
    </location>
</feature>
<dbReference type="Pfam" id="PF00486">
    <property type="entry name" value="Trans_reg_C"/>
    <property type="match status" value="1"/>
</dbReference>
<dbReference type="InterPro" id="IPR027417">
    <property type="entry name" value="P-loop_NTPase"/>
</dbReference>
<evidence type="ECO:0000259" key="5">
    <source>
        <dbReference type="SMART" id="SM00862"/>
    </source>
</evidence>
<dbReference type="PRINTS" id="PR00364">
    <property type="entry name" value="DISEASERSIST"/>
</dbReference>
<dbReference type="SUPFAM" id="SSF52540">
    <property type="entry name" value="P-loop containing nucleoside triphosphate hydrolases"/>
    <property type="match status" value="1"/>
</dbReference>
<dbReference type="Proteomes" id="UP001589810">
    <property type="component" value="Unassembled WGS sequence"/>
</dbReference>
<gene>
    <name evidence="7" type="ORF">ACFFH7_31550</name>
</gene>
<evidence type="ECO:0000256" key="4">
    <source>
        <dbReference type="ARBA" id="ARBA00023163"/>
    </source>
</evidence>
<dbReference type="InterPro" id="IPR016032">
    <property type="entry name" value="Sig_transdc_resp-reg_C-effctor"/>
</dbReference>
<dbReference type="InterPro" id="IPR011990">
    <property type="entry name" value="TPR-like_helical_dom_sf"/>
</dbReference>
<dbReference type="InterPro" id="IPR036388">
    <property type="entry name" value="WH-like_DNA-bd_sf"/>
</dbReference>
<sequence length="988" mass="108091">MDIVLGILGETALLIDGSFGAEWGRPKERAVLAALATMPGKSMSIDTLSDWVWPDGEEPANLVSTLHTHVGRIRNSLKKVEAPIEILSEHHAYKLVVDRALIDYFVFLDQLGHARSVGKQGNHDQACAYARRALQLWRGTALQEAEGARARNFRLRVFENEWLPGNASLIDSLIGRGQLTEAVAALNELEREHGPHLALAKLRLYAYYRQGRVQAAHEYRAQIRRHLRDNYEDDAADEIHRYHEELARAHGGKRERVVARPPLDQLPDAVSDFTGRADLLADLDTALTAGGRVLVLGGAGGIGKTALAVQWARRRPEFTDGRLYANLNGFSRGPKATASDVVDGFLSAFGVPADRLPTPEVRAAKLRELMSDRMVVLLDNVADSGQVLPLLPLFGGAVVLVTSRWRLVGLVVADGARVVTVGPLVDEHSVELLRTRIGSRENDPDALARLAAQCEGFPLALNLVGDHISARRSIPLSSFLARLRGPRLLTLGSHGDAGSTNLEAVFELSYLALDDTARRLFRLLGLHPGLEFSLAAANAIAGADVEHALDGLVDAHLLDLREDLDRFHFHDLLRGYAAVLAGQDDFTAERNAAIRRLLSFYLHSAFNANRQVFPTRGEVPLIALEDGVFPLDFRNADDAIRWFEAERACLSTVMRMAADIERHDYGWRIPQVVAPAFVRYGIGGAKEAWELAVASARLDGDEYGEGASLNNLGTYHLHLGDHVAAQPWFEIGLRFAERIANEFGIAVALHNLACVELACVESGKSEAGNSRHAVARELFERALDVATRCDIRQVEADAMHGLGRLHRLCGRLDEANKVLHHELWLRQKAKDVHGEGLVLTELGAVLAELGDHASALSHCMSAVDLLAGIRDLAGERAARLELARIGVTVSDRTAAEHAIRAVELSRLTWNRDSEAAALDMLARLRLLGGERDAAASAWSAAAAIYAERNDSRGQVVEACLAELAVNKTAMPEPRERDGRVVQADDLNR</sequence>
<dbReference type="SUPFAM" id="SSF46894">
    <property type="entry name" value="C-terminal effector domain of the bipartite response regulators"/>
    <property type="match status" value="1"/>
</dbReference>
<dbReference type="SUPFAM" id="SSF48452">
    <property type="entry name" value="TPR-like"/>
    <property type="match status" value="2"/>
</dbReference>
<protein>
    <submittedName>
        <fullName evidence="7">BTAD domain-containing putative transcriptional regulator</fullName>
    </submittedName>
</protein>
<dbReference type="InterPro" id="IPR051677">
    <property type="entry name" value="AfsR-DnrI-RedD_regulator"/>
</dbReference>
<evidence type="ECO:0000256" key="3">
    <source>
        <dbReference type="ARBA" id="ARBA00023125"/>
    </source>
</evidence>
<reference evidence="7 8" key="1">
    <citation type="submission" date="2024-09" db="EMBL/GenBank/DDBJ databases">
        <authorList>
            <person name="Sun Q."/>
            <person name="Mori K."/>
        </authorList>
    </citation>
    <scope>NUCLEOTIDE SEQUENCE [LARGE SCALE GENOMIC DNA]</scope>
    <source>
        <strain evidence="7 8">TBRC 1432</strain>
    </source>
</reference>
<name>A0ABV6N0M5_9PSEU</name>
<keyword evidence="2" id="KW-0805">Transcription regulation</keyword>
<evidence type="ECO:0000313" key="8">
    <source>
        <dbReference type="Proteomes" id="UP001589810"/>
    </source>
</evidence>
<dbReference type="InterPro" id="IPR001867">
    <property type="entry name" value="OmpR/PhoB-type_DNA-bd"/>
</dbReference>
<dbReference type="Gene3D" id="1.25.40.10">
    <property type="entry name" value="Tetratricopeptide repeat domain"/>
    <property type="match status" value="1"/>
</dbReference>
<accession>A0ABV6N0M5</accession>
<dbReference type="PANTHER" id="PTHR35807:SF1">
    <property type="entry name" value="TRANSCRIPTIONAL REGULATOR REDD"/>
    <property type="match status" value="1"/>
</dbReference>
<keyword evidence="8" id="KW-1185">Reference proteome</keyword>
<dbReference type="InterPro" id="IPR005158">
    <property type="entry name" value="BTAD"/>
</dbReference>
<evidence type="ECO:0000259" key="6">
    <source>
        <dbReference type="SMART" id="SM01043"/>
    </source>
</evidence>
<evidence type="ECO:0000256" key="2">
    <source>
        <dbReference type="ARBA" id="ARBA00023015"/>
    </source>
</evidence>
<organism evidence="7 8">
    <name type="scientific">Kutzneria chonburiensis</name>
    <dbReference type="NCBI Taxonomy" id="1483604"/>
    <lineage>
        <taxon>Bacteria</taxon>
        <taxon>Bacillati</taxon>
        <taxon>Actinomycetota</taxon>
        <taxon>Actinomycetes</taxon>
        <taxon>Pseudonocardiales</taxon>
        <taxon>Pseudonocardiaceae</taxon>
        <taxon>Kutzneria</taxon>
    </lineage>
</organism>
<dbReference type="Pfam" id="PF03704">
    <property type="entry name" value="BTAD"/>
    <property type="match status" value="1"/>
</dbReference>
<keyword evidence="4" id="KW-0804">Transcription</keyword>